<dbReference type="EC" id="2.4.2.19" evidence="5"/>
<evidence type="ECO:0000256" key="8">
    <source>
        <dbReference type="ARBA" id="ARBA00022679"/>
    </source>
</evidence>
<dbReference type="InterPro" id="IPR002638">
    <property type="entry name" value="Quinolinate_PRibosylTrfase_C"/>
</dbReference>
<dbReference type="InterPro" id="IPR013785">
    <property type="entry name" value="Aldolase_TIM"/>
</dbReference>
<dbReference type="InterPro" id="IPR037128">
    <property type="entry name" value="Quinolinate_PRibosylTase_N_sf"/>
</dbReference>
<dbReference type="Gene3D" id="3.20.20.70">
    <property type="entry name" value="Aldolase class I"/>
    <property type="match status" value="1"/>
</dbReference>
<evidence type="ECO:0000259" key="13">
    <source>
        <dbReference type="Pfam" id="PF02749"/>
    </source>
</evidence>
<evidence type="ECO:0000256" key="6">
    <source>
        <dbReference type="ARBA" id="ARBA00022642"/>
    </source>
</evidence>
<dbReference type="EMBL" id="CAEZXH010000009">
    <property type="protein sequence ID" value="CAB4677293.1"/>
    <property type="molecule type" value="Genomic_DNA"/>
</dbReference>
<feature type="domain" description="Quinolinate phosphoribosyl transferase C-terminal" evidence="12">
    <location>
        <begin position="127"/>
        <end position="291"/>
    </location>
</feature>
<dbReference type="GO" id="GO:0004514">
    <property type="term" value="F:nicotinate-nucleotide diphosphorylase (carboxylating) activity"/>
    <property type="evidence" value="ECO:0007669"/>
    <property type="project" value="UniProtKB-EC"/>
</dbReference>
<evidence type="ECO:0000256" key="5">
    <source>
        <dbReference type="ARBA" id="ARBA00011944"/>
    </source>
</evidence>
<dbReference type="SUPFAM" id="SSF51690">
    <property type="entry name" value="Nicotinate/Quinolinate PRTase C-terminal domain-like"/>
    <property type="match status" value="1"/>
</dbReference>
<dbReference type="InterPro" id="IPR004393">
    <property type="entry name" value="NadC"/>
</dbReference>
<comment type="catalytic activity">
    <reaction evidence="10">
        <text>nicotinate beta-D-ribonucleotide + CO2 + diphosphate = quinolinate + 5-phospho-alpha-D-ribose 1-diphosphate + 2 H(+)</text>
        <dbReference type="Rhea" id="RHEA:12733"/>
        <dbReference type="ChEBI" id="CHEBI:15378"/>
        <dbReference type="ChEBI" id="CHEBI:16526"/>
        <dbReference type="ChEBI" id="CHEBI:29959"/>
        <dbReference type="ChEBI" id="CHEBI:33019"/>
        <dbReference type="ChEBI" id="CHEBI:57502"/>
        <dbReference type="ChEBI" id="CHEBI:58017"/>
        <dbReference type="EC" id="2.4.2.19"/>
    </reaction>
</comment>
<evidence type="ECO:0000313" key="14">
    <source>
        <dbReference type="EMBL" id="CAB4600324.1"/>
    </source>
</evidence>
<dbReference type="GO" id="GO:0005737">
    <property type="term" value="C:cytoplasm"/>
    <property type="evidence" value="ECO:0007669"/>
    <property type="project" value="TreeGrafter"/>
</dbReference>
<keyword evidence="8" id="KW-0808">Transferase</keyword>
<dbReference type="PANTHER" id="PTHR32179:SF3">
    <property type="entry name" value="NICOTINATE-NUCLEOTIDE PYROPHOSPHORYLASE [CARBOXYLATING]"/>
    <property type="match status" value="1"/>
</dbReference>
<comment type="subunit">
    <text evidence="4">Hexamer formed by 3 homodimers.</text>
</comment>
<accession>A0A6J6VNS6</accession>
<name>A0A6J6VNS6_9ZZZZ</name>
<dbReference type="InterPro" id="IPR027277">
    <property type="entry name" value="NadC/ModD"/>
</dbReference>
<dbReference type="Pfam" id="PF02749">
    <property type="entry name" value="QRPTase_N"/>
    <property type="match status" value="1"/>
</dbReference>
<dbReference type="EMBL" id="CAEZYJ010000002">
    <property type="protein sequence ID" value="CAB4710015.1"/>
    <property type="molecule type" value="Genomic_DNA"/>
</dbReference>
<evidence type="ECO:0000256" key="11">
    <source>
        <dbReference type="ARBA" id="ARBA00069173"/>
    </source>
</evidence>
<dbReference type="SUPFAM" id="SSF54675">
    <property type="entry name" value="Nicotinate/Quinolinate PRTase N-terminal domain-like"/>
    <property type="match status" value="1"/>
</dbReference>
<organism evidence="17">
    <name type="scientific">freshwater metagenome</name>
    <dbReference type="NCBI Taxonomy" id="449393"/>
    <lineage>
        <taxon>unclassified sequences</taxon>
        <taxon>metagenomes</taxon>
        <taxon>ecological metagenomes</taxon>
    </lineage>
</organism>
<keyword evidence="7" id="KW-0328">Glycosyltransferase</keyword>
<dbReference type="GO" id="GO:0009435">
    <property type="term" value="P:NAD+ biosynthetic process"/>
    <property type="evidence" value="ECO:0007669"/>
    <property type="project" value="UniProtKB-UniPathway"/>
</dbReference>
<dbReference type="NCBIfam" id="TIGR00078">
    <property type="entry name" value="nadC"/>
    <property type="match status" value="1"/>
</dbReference>
<dbReference type="UniPathway" id="UPA00253">
    <property type="reaction ID" value="UER00331"/>
</dbReference>
<evidence type="ECO:0000313" key="16">
    <source>
        <dbReference type="EMBL" id="CAB4710015.1"/>
    </source>
</evidence>
<dbReference type="EMBL" id="CAEZUJ010000023">
    <property type="protein sequence ID" value="CAB4600324.1"/>
    <property type="molecule type" value="Genomic_DNA"/>
</dbReference>
<comment type="similarity">
    <text evidence="3">Belongs to the NadC/ModD family.</text>
</comment>
<dbReference type="Gene3D" id="3.90.1170.20">
    <property type="entry name" value="Quinolinate phosphoribosyl transferase, N-terminal domain"/>
    <property type="match status" value="1"/>
</dbReference>
<evidence type="ECO:0000313" key="17">
    <source>
        <dbReference type="EMBL" id="CAB4773670.1"/>
    </source>
</evidence>
<dbReference type="AlphaFoldDB" id="A0A6J6VNS6"/>
<protein>
    <recommendedName>
        <fullName evidence="11">Probable nicotinate-nucleotide pyrophosphorylase [carboxylating]</fullName>
        <ecNumber evidence="5">2.4.2.19</ecNumber>
    </recommendedName>
    <alternativeName>
        <fullName evidence="9">Quinolinate phosphoribosyltransferase [decarboxylating]</fullName>
    </alternativeName>
</protein>
<reference evidence="17" key="1">
    <citation type="submission" date="2020-05" db="EMBL/GenBank/DDBJ databases">
        <authorList>
            <person name="Chiriac C."/>
            <person name="Salcher M."/>
            <person name="Ghai R."/>
            <person name="Kavagutti S V."/>
        </authorList>
    </citation>
    <scope>NUCLEOTIDE SEQUENCE</scope>
</reference>
<dbReference type="GO" id="GO:0034213">
    <property type="term" value="P:quinolinate catabolic process"/>
    <property type="evidence" value="ECO:0007669"/>
    <property type="project" value="TreeGrafter"/>
</dbReference>
<comment type="pathway">
    <text evidence="2">Cofactor biosynthesis; NAD(+) biosynthesis; nicotinate D-ribonucleotide from quinolinate: step 1/1.</text>
</comment>
<dbReference type="EMBL" id="CAEZZS010000016">
    <property type="protein sequence ID" value="CAB4773670.1"/>
    <property type="molecule type" value="Genomic_DNA"/>
</dbReference>
<dbReference type="Pfam" id="PF01729">
    <property type="entry name" value="QRPTase_C"/>
    <property type="match status" value="1"/>
</dbReference>
<dbReference type="PIRSF" id="PIRSF006250">
    <property type="entry name" value="NadC_ModD"/>
    <property type="match status" value="1"/>
</dbReference>
<evidence type="ECO:0000256" key="2">
    <source>
        <dbReference type="ARBA" id="ARBA00004893"/>
    </source>
</evidence>
<evidence type="ECO:0000256" key="1">
    <source>
        <dbReference type="ARBA" id="ARBA00003237"/>
    </source>
</evidence>
<comment type="function">
    <text evidence="1">Involved in the catabolism of quinolinic acid (QA).</text>
</comment>
<evidence type="ECO:0000256" key="3">
    <source>
        <dbReference type="ARBA" id="ARBA00009400"/>
    </source>
</evidence>
<dbReference type="InterPro" id="IPR036068">
    <property type="entry name" value="Nicotinate_pribotase-like_C"/>
</dbReference>
<dbReference type="InterPro" id="IPR022412">
    <property type="entry name" value="Quinolinate_PRibosylTrfase_N"/>
</dbReference>
<evidence type="ECO:0000256" key="9">
    <source>
        <dbReference type="ARBA" id="ARBA00033102"/>
    </source>
</evidence>
<evidence type="ECO:0000313" key="15">
    <source>
        <dbReference type="EMBL" id="CAB4677293.1"/>
    </source>
</evidence>
<dbReference type="FunFam" id="3.20.20.70:FF:000030">
    <property type="entry name" value="Nicotinate-nucleotide pyrophosphorylase, carboxylating"/>
    <property type="match status" value="1"/>
</dbReference>
<gene>
    <name evidence="14" type="ORF">UFOPK1811_00746</name>
    <name evidence="15" type="ORF">UFOPK2360_00274</name>
    <name evidence="16" type="ORF">UFOPK2659_00036</name>
    <name evidence="17" type="ORF">UFOPK2922_00512</name>
    <name evidence="18" type="ORF">UFOPK3306_00281</name>
</gene>
<evidence type="ECO:0000256" key="4">
    <source>
        <dbReference type="ARBA" id="ARBA00011218"/>
    </source>
</evidence>
<dbReference type="EMBL" id="CAFBLI010000013">
    <property type="protein sequence ID" value="CAB4858226.1"/>
    <property type="molecule type" value="Genomic_DNA"/>
</dbReference>
<proteinExistence type="inferred from homology"/>
<dbReference type="PANTHER" id="PTHR32179">
    <property type="entry name" value="NICOTINATE-NUCLEOTIDE PYROPHOSPHORYLASE [CARBOXYLATING]"/>
    <property type="match status" value="1"/>
</dbReference>
<evidence type="ECO:0000256" key="7">
    <source>
        <dbReference type="ARBA" id="ARBA00022676"/>
    </source>
</evidence>
<evidence type="ECO:0000313" key="18">
    <source>
        <dbReference type="EMBL" id="CAB4858226.1"/>
    </source>
</evidence>
<evidence type="ECO:0000259" key="12">
    <source>
        <dbReference type="Pfam" id="PF01729"/>
    </source>
</evidence>
<dbReference type="CDD" id="cd01572">
    <property type="entry name" value="QPRTase"/>
    <property type="match status" value="1"/>
</dbReference>
<keyword evidence="6" id="KW-0662">Pyridine nucleotide biosynthesis</keyword>
<feature type="domain" description="Quinolinate phosphoribosyl transferase N-terminal" evidence="13">
    <location>
        <begin position="39"/>
        <end position="125"/>
    </location>
</feature>
<evidence type="ECO:0000256" key="10">
    <source>
        <dbReference type="ARBA" id="ARBA00047445"/>
    </source>
</evidence>
<dbReference type="FunFam" id="3.90.1170.20:FF:000001">
    <property type="entry name" value="Nicotinate-nucleotide diphosphorylase (Carboxylating)"/>
    <property type="match status" value="1"/>
</dbReference>
<sequence>MSRLSNQLVATMLEHKISPQPFEALVDAALREDLGSGLDATTVATIPANQIAVAQFNARKAGVVAGIFAAQAVLEIAGNSAITFAKQIPEGSKVKAGELIFEATGKVTDLLFAERTALNFLSRLSGVATISNIWVEAVKGTGCIIRDTRKTTPGWREIEKFAVRMGGATNHRMNLSDAALIKDNHIAATGSITKAIKDVRSKFPNLSIEVEIDHLDQMEEAIAGKVDLILLDNMSPEECKVAVAQCANRTKLEASGGITLENARKYAESGVDFIAIGALTHSAAILDIGLDLKVKEK</sequence>